<dbReference type="PANTHER" id="PTHR39166">
    <property type="entry name" value="BLL1166 PROTEIN"/>
    <property type="match status" value="1"/>
</dbReference>
<dbReference type="Pfam" id="PF06042">
    <property type="entry name" value="NTP_transf_6"/>
    <property type="match status" value="1"/>
</dbReference>
<sequence>MDDLERVREWVRADAWRMSALRQARALRLPEWWLAAGFVRNLVWDRLHGYSVASPLNDIDLVYFDPAGSSESIDRERASRLRDASSLPWSVKNQARMHERHGHLPYVSIEEALSVWVECETAVGVTLDDDDCLHLIAPLGLSSLLAGRVTHNPRHGDPEVFRRRVVAKGWRRQWPQLEIQGFEKARNGRY</sequence>
<accession>A0A1Q8ST00</accession>
<keyword evidence="2" id="KW-1185">Reference proteome</keyword>
<organism evidence="1 2">
    <name type="scientific">Salinicola socius</name>
    <dbReference type="NCBI Taxonomy" id="404433"/>
    <lineage>
        <taxon>Bacteria</taxon>
        <taxon>Pseudomonadati</taxon>
        <taxon>Pseudomonadota</taxon>
        <taxon>Gammaproteobacteria</taxon>
        <taxon>Oceanospirillales</taxon>
        <taxon>Halomonadaceae</taxon>
        <taxon>Salinicola</taxon>
    </lineage>
</organism>
<protein>
    <submittedName>
        <fullName evidence="1">Nitrate reductase</fullName>
    </submittedName>
</protein>
<dbReference type="AlphaFoldDB" id="A0A1Q8ST00"/>
<evidence type="ECO:0000313" key="2">
    <source>
        <dbReference type="Proteomes" id="UP000186878"/>
    </source>
</evidence>
<evidence type="ECO:0000313" key="1">
    <source>
        <dbReference type="EMBL" id="OLO04518.1"/>
    </source>
</evidence>
<comment type="caution">
    <text evidence="1">The sequence shown here is derived from an EMBL/GenBank/DDBJ whole genome shotgun (WGS) entry which is preliminary data.</text>
</comment>
<dbReference type="OrthoDB" id="9805247at2"/>
<dbReference type="InterPro" id="IPR009267">
    <property type="entry name" value="NTP_transf_6"/>
</dbReference>
<gene>
    <name evidence="1" type="ORF">BTW07_08795</name>
</gene>
<dbReference type="EMBL" id="MSDO01000010">
    <property type="protein sequence ID" value="OLO04518.1"/>
    <property type="molecule type" value="Genomic_DNA"/>
</dbReference>
<reference evidence="1 2" key="1">
    <citation type="submission" date="2016-12" db="EMBL/GenBank/DDBJ databases">
        <title>Draft genome sequences of strains Salinicola socius SMB35, Salinicola sp. MH3R3-1 and Chromohalobacter sp. SMB17 from the Verkhnekamsk potash mining region of Russia.</title>
        <authorList>
            <person name="Mavrodi D.V."/>
            <person name="Olsson B.E."/>
            <person name="Korsakova E.S."/>
            <person name="Pyankova A."/>
            <person name="Mavrodi O.V."/>
            <person name="Plotnikova E.G."/>
        </authorList>
    </citation>
    <scope>NUCLEOTIDE SEQUENCE [LARGE SCALE GENOMIC DNA]</scope>
    <source>
        <strain evidence="1 2">SMB35</strain>
    </source>
</reference>
<dbReference type="PANTHER" id="PTHR39166:SF1">
    <property type="entry name" value="BLL1166 PROTEIN"/>
    <property type="match status" value="1"/>
</dbReference>
<dbReference type="Proteomes" id="UP000186878">
    <property type="component" value="Unassembled WGS sequence"/>
</dbReference>
<proteinExistence type="predicted"/>
<name>A0A1Q8ST00_9GAMM</name>